<keyword evidence="4" id="KW-0862">Zinc</keyword>
<dbReference type="GO" id="GO:0008270">
    <property type="term" value="F:zinc ion binding"/>
    <property type="evidence" value="ECO:0007669"/>
    <property type="project" value="InterPro"/>
</dbReference>
<proteinExistence type="predicted"/>
<keyword evidence="5" id="KW-0812">Transmembrane</keyword>
<protein>
    <submittedName>
        <fullName evidence="8">Peptidase_M10 domain-containing protein</fullName>
    </submittedName>
</protein>
<dbReference type="WBParaSite" id="Hba_13809">
    <property type="protein sequence ID" value="Hba_13809"/>
    <property type="gene ID" value="Hba_13809"/>
</dbReference>
<sequence>MDLVSQSCFSSDRDFSVFSTRSRLFMHLIAFSLAFSFLISLVDAHTIRKKQIWMKKELFWAFRDPFDLIHSSEQKKIIRSLIETAFTLWESALDGRIVFHQKELINNTVLGLKKPEGVDIDILFAKGHHGDKEDLDGRGGMVAHSGYPPSGFLHLDSDENWSMDDTTGVDLRYVIS</sequence>
<organism evidence="7 8">
    <name type="scientific">Heterorhabditis bacteriophora</name>
    <name type="common">Entomopathogenic nematode worm</name>
    <dbReference type="NCBI Taxonomy" id="37862"/>
    <lineage>
        <taxon>Eukaryota</taxon>
        <taxon>Metazoa</taxon>
        <taxon>Ecdysozoa</taxon>
        <taxon>Nematoda</taxon>
        <taxon>Chromadorea</taxon>
        <taxon>Rhabditida</taxon>
        <taxon>Rhabditina</taxon>
        <taxon>Rhabditomorpha</taxon>
        <taxon>Strongyloidea</taxon>
        <taxon>Heterorhabditidae</taxon>
        <taxon>Heterorhabditis</taxon>
    </lineage>
</organism>
<evidence type="ECO:0000256" key="2">
    <source>
        <dbReference type="ARBA" id="ARBA00022723"/>
    </source>
</evidence>
<keyword evidence="2" id="KW-0479">Metal-binding</keyword>
<evidence type="ECO:0000313" key="8">
    <source>
        <dbReference type="WBParaSite" id="Hba_13809"/>
    </source>
</evidence>
<evidence type="ECO:0000256" key="4">
    <source>
        <dbReference type="ARBA" id="ARBA00022833"/>
    </source>
</evidence>
<dbReference type="AlphaFoldDB" id="A0A1I7X899"/>
<evidence type="ECO:0000256" key="3">
    <source>
        <dbReference type="ARBA" id="ARBA00022801"/>
    </source>
</evidence>
<dbReference type="GO" id="GO:0030574">
    <property type="term" value="P:collagen catabolic process"/>
    <property type="evidence" value="ECO:0007669"/>
    <property type="project" value="TreeGrafter"/>
</dbReference>
<evidence type="ECO:0000313" key="7">
    <source>
        <dbReference type="Proteomes" id="UP000095283"/>
    </source>
</evidence>
<dbReference type="GO" id="GO:0004222">
    <property type="term" value="F:metalloendopeptidase activity"/>
    <property type="evidence" value="ECO:0007669"/>
    <property type="project" value="InterPro"/>
</dbReference>
<dbReference type="GO" id="GO:0031012">
    <property type="term" value="C:extracellular matrix"/>
    <property type="evidence" value="ECO:0007669"/>
    <property type="project" value="InterPro"/>
</dbReference>
<evidence type="ECO:0000256" key="1">
    <source>
        <dbReference type="ARBA" id="ARBA00022670"/>
    </source>
</evidence>
<dbReference type="Gene3D" id="3.40.390.10">
    <property type="entry name" value="Collagenase (Catalytic Domain)"/>
    <property type="match status" value="1"/>
</dbReference>
<dbReference type="SUPFAM" id="SSF55486">
    <property type="entry name" value="Metalloproteases ('zincins'), catalytic domain"/>
    <property type="match status" value="1"/>
</dbReference>
<reference evidence="8" key="1">
    <citation type="submission" date="2016-11" db="UniProtKB">
        <authorList>
            <consortium name="WormBaseParasite"/>
        </authorList>
    </citation>
    <scope>IDENTIFICATION</scope>
</reference>
<dbReference type="PANTHER" id="PTHR10201">
    <property type="entry name" value="MATRIX METALLOPROTEINASE"/>
    <property type="match status" value="1"/>
</dbReference>
<evidence type="ECO:0000259" key="6">
    <source>
        <dbReference type="Pfam" id="PF00413"/>
    </source>
</evidence>
<name>A0A1I7X899_HETBA</name>
<feature type="domain" description="Peptidase M10 metallopeptidase" evidence="6">
    <location>
        <begin position="53"/>
        <end position="174"/>
    </location>
</feature>
<dbReference type="InterPro" id="IPR024079">
    <property type="entry name" value="MetalloPept_cat_dom_sf"/>
</dbReference>
<dbReference type="GO" id="GO:0030198">
    <property type="term" value="P:extracellular matrix organization"/>
    <property type="evidence" value="ECO:0007669"/>
    <property type="project" value="TreeGrafter"/>
</dbReference>
<keyword evidence="7" id="KW-1185">Reference proteome</keyword>
<dbReference type="Proteomes" id="UP000095283">
    <property type="component" value="Unplaced"/>
</dbReference>
<evidence type="ECO:0000256" key="5">
    <source>
        <dbReference type="SAM" id="Phobius"/>
    </source>
</evidence>
<dbReference type="GO" id="GO:0005615">
    <property type="term" value="C:extracellular space"/>
    <property type="evidence" value="ECO:0007669"/>
    <property type="project" value="TreeGrafter"/>
</dbReference>
<feature type="transmembrane region" description="Helical" evidence="5">
    <location>
        <begin position="24"/>
        <end position="46"/>
    </location>
</feature>
<keyword evidence="5" id="KW-1133">Transmembrane helix</keyword>
<accession>A0A1I7X899</accession>
<keyword evidence="5" id="KW-0472">Membrane</keyword>
<dbReference type="InterPro" id="IPR001818">
    <property type="entry name" value="Pept_M10_metallopeptidase"/>
</dbReference>
<keyword evidence="3" id="KW-0378">Hydrolase</keyword>
<keyword evidence="1" id="KW-0645">Protease</keyword>
<dbReference type="GO" id="GO:0006508">
    <property type="term" value="P:proteolysis"/>
    <property type="evidence" value="ECO:0007669"/>
    <property type="project" value="UniProtKB-KW"/>
</dbReference>
<dbReference type="Pfam" id="PF00413">
    <property type="entry name" value="Peptidase_M10"/>
    <property type="match status" value="1"/>
</dbReference>
<dbReference type="PANTHER" id="PTHR10201:SF295">
    <property type="entry name" value="PEPTIDASE METALLOPEPTIDASE DOMAIN-CONTAINING PROTEIN"/>
    <property type="match status" value="1"/>
</dbReference>